<dbReference type="Proteomes" id="UP000682403">
    <property type="component" value="Unassembled WGS sequence"/>
</dbReference>
<feature type="transmembrane region" description="Helical" evidence="1">
    <location>
        <begin position="41"/>
        <end position="63"/>
    </location>
</feature>
<dbReference type="EMBL" id="JAGVRK010000001">
    <property type="protein sequence ID" value="MBS2969569.1"/>
    <property type="molecule type" value="Genomic_DNA"/>
</dbReference>
<reference evidence="2 3" key="1">
    <citation type="submission" date="2021-04" db="EMBL/GenBank/DDBJ databases">
        <title>Metabacillus sp. strain KIGAM252 whole genome sequence.</title>
        <authorList>
            <person name="Seo M.-J."/>
            <person name="Cho E.-S."/>
            <person name="Hwang C.Y."/>
            <person name="Yoon D.J."/>
        </authorList>
    </citation>
    <scope>NUCLEOTIDE SEQUENCE [LARGE SCALE GENOMIC DNA]</scope>
    <source>
        <strain evidence="2 3">KIGAM252</strain>
    </source>
</reference>
<organism evidence="2 3">
    <name type="scientific">Metabacillus flavus</name>
    <dbReference type="NCBI Taxonomy" id="2823519"/>
    <lineage>
        <taxon>Bacteria</taxon>
        <taxon>Bacillati</taxon>
        <taxon>Bacillota</taxon>
        <taxon>Bacilli</taxon>
        <taxon>Bacillales</taxon>
        <taxon>Bacillaceae</taxon>
        <taxon>Metabacillus</taxon>
    </lineage>
</organism>
<evidence type="ECO:0000256" key="1">
    <source>
        <dbReference type="SAM" id="Phobius"/>
    </source>
</evidence>
<gene>
    <name evidence="2" type="ORF">J9317_12415</name>
</gene>
<keyword evidence="1" id="KW-0812">Transmembrane</keyword>
<evidence type="ECO:0000313" key="3">
    <source>
        <dbReference type="Proteomes" id="UP000682403"/>
    </source>
</evidence>
<sequence>MSRIIALLVVLIPGIMAAYGIKLLRDLFFGILQPPIPSLLVQFILGVLLFIGGLGFTAGFIFYRDRKHNKVQKRFSRRK</sequence>
<keyword evidence="3" id="KW-1185">Reference proteome</keyword>
<protein>
    <submittedName>
        <fullName evidence="2">DUF2627 domain-containing protein</fullName>
    </submittedName>
</protein>
<dbReference type="RefSeq" id="WP_211559047.1">
    <property type="nucleotide sequence ID" value="NZ_JAGVRK010000001.1"/>
</dbReference>
<proteinExistence type="predicted"/>
<evidence type="ECO:0000313" key="2">
    <source>
        <dbReference type="EMBL" id="MBS2969569.1"/>
    </source>
</evidence>
<comment type="caution">
    <text evidence="2">The sequence shown here is derived from an EMBL/GenBank/DDBJ whole genome shotgun (WGS) entry which is preliminary data.</text>
</comment>
<dbReference type="Pfam" id="PF11118">
    <property type="entry name" value="DUF2627"/>
    <property type="match status" value="1"/>
</dbReference>
<dbReference type="InterPro" id="IPR020138">
    <property type="entry name" value="Uncharacterised_YqzF"/>
</dbReference>
<name>A0ABS5LG60_9BACI</name>
<keyword evidence="1" id="KW-1133">Transmembrane helix</keyword>
<accession>A0ABS5LG60</accession>
<keyword evidence="1" id="KW-0472">Membrane</keyword>